<dbReference type="EMBL" id="JBBNAG010000002">
    <property type="protein sequence ID" value="KAK9158067.1"/>
    <property type="molecule type" value="Genomic_DNA"/>
</dbReference>
<dbReference type="AlphaFoldDB" id="A0AAP0KSV0"/>
<dbReference type="Proteomes" id="UP001419268">
    <property type="component" value="Unassembled WGS sequence"/>
</dbReference>
<gene>
    <name evidence="1" type="ORF">Scep_004641</name>
</gene>
<sequence length="143" mass="16563">METANVARSNWWKKLLVTLVCMRARHVVVKTSEETRTKPCKDLVECTSTDPDDHPRATAVKNLKLFFVRTSWTNRKVMRGAGVKRKSQEETTNFKESVATRIPRHNQLFLVRCVHEGVPQLRHLIVPLHPISCAMRVSRHILR</sequence>
<protein>
    <submittedName>
        <fullName evidence="1">Uncharacterized protein</fullName>
    </submittedName>
</protein>
<name>A0AAP0KSV0_9MAGN</name>
<reference evidence="1 2" key="1">
    <citation type="submission" date="2024-01" db="EMBL/GenBank/DDBJ databases">
        <title>Genome assemblies of Stephania.</title>
        <authorList>
            <person name="Yang L."/>
        </authorList>
    </citation>
    <scope>NUCLEOTIDE SEQUENCE [LARGE SCALE GENOMIC DNA]</scope>
    <source>
        <strain evidence="1">JXDWG</strain>
        <tissue evidence="1">Leaf</tissue>
    </source>
</reference>
<proteinExistence type="predicted"/>
<evidence type="ECO:0000313" key="2">
    <source>
        <dbReference type="Proteomes" id="UP001419268"/>
    </source>
</evidence>
<organism evidence="1 2">
    <name type="scientific">Stephania cephalantha</name>
    <dbReference type="NCBI Taxonomy" id="152367"/>
    <lineage>
        <taxon>Eukaryota</taxon>
        <taxon>Viridiplantae</taxon>
        <taxon>Streptophyta</taxon>
        <taxon>Embryophyta</taxon>
        <taxon>Tracheophyta</taxon>
        <taxon>Spermatophyta</taxon>
        <taxon>Magnoliopsida</taxon>
        <taxon>Ranunculales</taxon>
        <taxon>Menispermaceae</taxon>
        <taxon>Menispermoideae</taxon>
        <taxon>Cissampelideae</taxon>
        <taxon>Stephania</taxon>
    </lineage>
</organism>
<keyword evidence="2" id="KW-1185">Reference proteome</keyword>
<comment type="caution">
    <text evidence="1">The sequence shown here is derived from an EMBL/GenBank/DDBJ whole genome shotgun (WGS) entry which is preliminary data.</text>
</comment>
<evidence type="ECO:0000313" key="1">
    <source>
        <dbReference type="EMBL" id="KAK9158067.1"/>
    </source>
</evidence>
<accession>A0AAP0KSV0</accession>